<protein>
    <submittedName>
        <fullName evidence="10">Arylsulfatase</fullName>
        <ecNumber evidence="10">3.1.6.1</ecNumber>
    </submittedName>
</protein>
<evidence type="ECO:0000313" key="11">
    <source>
        <dbReference type="Proteomes" id="UP000320496"/>
    </source>
</evidence>
<dbReference type="EC" id="3.1.6.1" evidence="10"/>
<evidence type="ECO:0000256" key="4">
    <source>
        <dbReference type="ARBA" id="ARBA00022729"/>
    </source>
</evidence>
<dbReference type="GO" id="GO:0004065">
    <property type="term" value="F:arylsulfatase activity"/>
    <property type="evidence" value="ECO:0007669"/>
    <property type="project" value="UniProtKB-EC"/>
</dbReference>
<comment type="similarity">
    <text evidence="2">Belongs to the sulfatase family.</text>
</comment>
<evidence type="ECO:0000256" key="7">
    <source>
        <dbReference type="ARBA" id="ARBA00023180"/>
    </source>
</evidence>
<keyword evidence="3" id="KW-0479">Metal-binding</keyword>
<dbReference type="FunFam" id="3.40.720.10:FF:000023">
    <property type="entry name" value="Arylsulfatase A"/>
    <property type="match status" value="1"/>
</dbReference>
<evidence type="ECO:0000256" key="3">
    <source>
        <dbReference type="ARBA" id="ARBA00022723"/>
    </source>
</evidence>
<dbReference type="PROSITE" id="PS00149">
    <property type="entry name" value="SULFATASE_2"/>
    <property type="match status" value="1"/>
</dbReference>
<keyword evidence="4 8" id="KW-0732">Signal</keyword>
<dbReference type="Gene3D" id="3.40.720.10">
    <property type="entry name" value="Alkaline Phosphatase, subunit A"/>
    <property type="match status" value="1"/>
</dbReference>
<evidence type="ECO:0000256" key="8">
    <source>
        <dbReference type="SAM" id="SignalP"/>
    </source>
</evidence>
<dbReference type="InterPro" id="IPR050738">
    <property type="entry name" value="Sulfatase"/>
</dbReference>
<gene>
    <name evidence="10" type="primary">atsA_40</name>
    <name evidence="10" type="ORF">Mal4_29540</name>
</gene>
<keyword evidence="11" id="KW-1185">Reference proteome</keyword>
<dbReference type="AlphaFoldDB" id="A0A517Z840"/>
<evidence type="ECO:0000259" key="9">
    <source>
        <dbReference type="Pfam" id="PF00884"/>
    </source>
</evidence>
<dbReference type="Pfam" id="PF00884">
    <property type="entry name" value="Sulfatase"/>
    <property type="match status" value="1"/>
</dbReference>
<feature type="signal peptide" evidence="8">
    <location>
        <begin position="1"/>
        <end position="25"/>
    </location>
</feature>
<keyword evidence="7" id="KW-0325">Glycoprotein</keyword>
<reference evidence="10 11" key="1">
    <citation type="submission" date="2019-02" db="EMBL/GenBank/DDBJ databases">
        <title>Deep-cultivation of Planctomycetes and their phenomic and genomic characterization uncovers novel biology.</title>
        <authorList>
            <person name="Wiegand S."/>
            <person name="Jogler M."/>
            <person name="Boedeker C."/>
            <person name="Pinto D."/>
            <person name="Vollmers J."/>
            <person name="Rivas-Marin E."/>
            <person name="Kohn T."/>
            <person name="Peeters S.H."/>
            <person name="Heuer A."/>
            <person name="Rast P."/>
            <person name="Oberbeckmann S."/>
            <person name="Bunk B."/>
            <person name="Jeske O."/>
            <person name="Meyerdierks A."/>
            <person name="Storesund J.E."/>
            <person name="Kallscheuer N."/>
            <person name="Luecker S."/>
            <person name="Lage O.M."/>
            <person name="Pohl T."/>
            <person name="Merkel B.J."/>
            <person name="Hornburger P."/>
            <person name="Mueller R.-W."/>
            <person name="Bruemmer F."/>
            <person name="Labrenz M."/>
            <person name="Spormann A.M."/>
            <person name="Op den Camp H."/>
            <person name="Overmann J."/>
            <person name="Amann R."/>
            <person name="Jetten M.S.M."/>
            <person name="Mascher T."/>
            <person name="Medema M.H."/>
            <person name="Devos D.P."/>
            <person name="Kaster A.-K."/>
            <person name="Ovreas L."/>
            <person name="Rohde M."/>
            <person name="Galperin M.Y."/>
            <person name="Jogler C."/>
        </authorList>
    </citation>
    <scope>NUCLEOTIDE SEQUENCE [LARGE SCALE GENOMIC DNA]</scope>
    <source>
        <strain evidence="10 11">Mal4</strain>
    </source>
</reference>
<evidence type="ECO:0000256" key="2">
    <source>
        <dbReference type="ARBA" id="ARBA00008779"/>
    </source>
</evidence>
<dbReference type="PANTHER" id="PTHR42693:SF53">
    <property type="entry name" value="ENDO-4-O-SULFATASE"/>
    <property type="match status" value="1"/>
</dbReference>
<dbReference type="EMBL" id="CP036275">
    <property type="protein sequence ID" value="QDU38625.1"/>
    <property type="molecule type" value="Genomic_DNA"/>
</dbReference>
<evidence type="ECO:0000256" key="1">
    <source>
        <dbReference type="ARBA" id="ARBA00001913"/>
    </source>
</evidence>
<feature type="chain" id="PRO_5022211089" evidence="8">
    <location>
        <begin position="26"/>
        <end position="471"/>
    </location>
</feature>
<dbReference type="InterPro" id="IPR024607">
    <property type="entry name" value="Sulfatase_CS"/>
</dbReference>
<keyword evidence="6" id="KW-0106">Calcium</keyword>
<evidence type="ECO:0000256" key="5">
    <source>
        <dbReference type="ARBA" id="ARBA00022801"/>
    </source>
</evidence>
<evidence type="ECO:0000313" key="10">
    <source>
        <dbReference type="EMBL" id="QDU38625.1"/>
    </source>
</evidence>
<dbReference type="KEGG" id="mri:Mal4_29540"/>
<dbReference type="InterPro" id="IPR017850">
    <property type="entry name" value="Alkaline_phosphatase_core_sf"/>
</dbReference>
<dbReference type="PANTHER" id="PTHR42693">
    <property type="entry name" value="ARYLSULFATASE FAMILY MEMBER"/>
    <property type="match status" value="1"/>
</dbReference>
<dbReference type="InterPro" id="IPR000917">
    <property type="entry name" value="Sulfatase_N"/>
</dbReference>
<dbReference type="RefSeq" id="WP_197443474.1">
    <property type="nucleotide sequence ID" value="NZ_CP036275.1"/>
</dbReference>
<proteinExistence type="inferred from homology"/>
<dbReference type="SUPFAM" id="SSF53649">
    <property type="entry name" value="Alkaline phosphatase-like"/>
    <property type="match status" value="1"/>
</dbReference>
<dbReference type="Proteomes" id="UP000320496">
    <property type="component" value="Chromosome"/>
</dbReference>
<dbReference type="Pfam" id="PF14707">
    <property type="entry name" value="Sulfatase_C"/>
    <property type="match status" value="1"/>
</dbReference>
<comment type="cofactor">
    <cofactor evidence="1">
        <name>Ca(2+)</name>
        <dbReference type="ChEBI" id="CHEBI:29108"/>
    </cofactor>
</comment>
<feature type="domain" description="Sulfatase N-terminal" evidence="9">
    <location>
        <begin position="31"/>
        <end position="352"/>
    </location>
</feature>
<dbReference type="GO" id="GO:0046872">
    <property type="term" value="F:metal ion binding"/>
    <property type="evidence" value="ECO:0007669"/>
    <property type="project" value="UniProtKB-KW"/>
</dbReference>
<name>A0A517Z840_9PLAN</name>
<evidence type="ECO:0000256" key="6">
    <source>
        <dbReference type="ARBA" id="ARBA00022837"/>
    </source>
</evidence>
<keyword evidence="5 10" id="KW-0378">Hydrolase</keyword>
<accession>A0A517Z840</accession>
<organism evidence="10 11">
    <name type="scientific">Maioricimonas rarisocia</name>
    <dbReference type="NCBI Taxonomy" id="2528026"/>
    <lineage>
        <taxon>Bacteria</taxon>
        <taxon>Pseudomonadati</taxon>
        <taxon>Planctomycetota</taxon>
        <taxon>Planctomycetia</taxon>
        <taxon>Planctomycetales</taxon>
        <taxon>Planctomycetaceae</taxon>
        <taxon>Maioricimonas</taxon>
    </lineage>
</organism>
<dbReference type="CDD" id="cd16026">
    <property type="entry name" value="GALNS_like"/>
    <property type="match status" value="1"/>
</dbReference>
<sequence length="471" mass="52691" precursor="true">MRMSSHCHLFALLCCLGLWPSIVTGADEELPNIVLVFADDQGYQDLGCYGSPHIRTPNIDRLASEGMRFTSYYSAYCVCSASRASLMTGCYQPRMNIPGVLGPRSKVGLHPDEVTIADLLKTKGYATMCVGKWHLGDKPQTLPTAQGFDHYFGLPYSNDMARQKGWGNGPADLDRIWKEKKWDIYNNDLRRDEEIVESPVNQTTLTDRYTEEAVKFVRANRSQPFFLYFPHTMPHVPLFVSDDRYDADAANAYRLTIEHIDWSVGELIKTLDDLGIADNTLVIYTSDNGPWLSKKHHGGSALPLRSGKGTTFEGGMRVPGIMRWPARIPAGTVCDQVVSSVDLLPTIASLVDADLPPHPIDGLDVSALLNDPTSPSPHDEAGYFYYRNNRIEAVRLGKWKLRIPGPPRRNAARRKPQPVELYNLDEDISETTNLAEEHPEVVEQLEQLAAEYDADLKANSRPVWREGDTGT</sequence>
<dbReference type="Gene3D" id="3.30.1120.10">
    <property type="match status" value="1"/>
</dbReference>